<dbReference type="PANTHER" id="PTHR28630:SF32">
    <property type="entry name" value="SELENOPROTEIN L"/>
    <property type="match status" value="1"/>
</dbReference>
<evidence type="ECO:0000313" key="1">
    <source>
        <dbReference type="EMBL" id="MBB6054030.1"/>
    </source>
</evidence>
<dbReference type="AlphaFoldDB" id="A0A7W9WA87"/>
<reference evidence="1 2" key="1">
    <citation type="submission" date="2020-08" db="EMBL/GenBank/DDBJ databases">
        <title>Genomic Encyclopedia of Type Strains, Phase IV (KMG-IV): sequencing the most valuable type-strain genomes for metagenomic binning, comparative biology and taxonomic classification.</title>
        <authorList>
            <person name="Goeker M."/>
        </authorList>
    </citation>
    <scope>NUCLEOTIDE SEQUENCE [LARGE SCALE GENOMIC DNA]</scope>
    <source>
        <strain evidence="1 2">DSM 23562</strain>
    </source>
</reference>
<gene>
    <name evidence="1" type="ORF">HNQ39_005877</name>
</gene>
<keyword evidence="2" id="KW-1185">Reference proteome</keyword>
<protein>
    <recommendedName>
        <fullName evidence="3">Redoxin domain-containing protein</fullName>
    </recommendedName>
</protein>
<proteinExistence type="predicted"/>
<dbReference type="Gene3D" id="3.40.30.10">
    <property type="entry name" value="Glutaredoxin"/>
    <property type="match status" value="1"/>
</dbReference>
<comment type="caution">
    <text evidence="1">The sequence shown here is derived from an EMBL/GenBank/DDBJ whole genome shotgun (WGS) entry which is preliminary data.</text>
</comment>
<dbReference type="PANTHER" id="PTHR28630">
    <property type="match status" value="1"/>
</dbReference>
<organism evidence="1 2">
    <name type="scientific">Armatimonas rosea</name>
    <dbReference type="NCBI Taxonomy" id="685828"/>
    <lineage>
        <taxon>Bacteria</taxon>
        <taxon>Bacillati</taxon>
        <taxon>Armatimonadota</taxon>
        <taxon>Armatimonadia</taxon>
        <taxon>Armatimonadales</taxon>
        <taxon>Armatimonadaceae</taxon>
        <taxon>Armatimonas</taxon>
    </lineage>
</organism>
<dbReference type="EMBL" id="JACHGW010000012">
    <property type="protein sequence ID" value="MBB6054030.1"/>
    <property type="molecule type" value="Genomic_DNA"/>
</dbReference>
<dbReference type="InterPro" id="IPR036249">
    <property type="entry name" value="Thioredoxin-like_sf"/>
</dbReference>
<evidence type="ECO:0000313" key="2">
    <source>
        <dbReference type="Proteomes" id="UP000520814"/>
    </source>
</evidence>
<evidence type="ECO:0008006" key="3">
    <source>
        <dbReference type="Google" id="ProtNLM"/>
    </source>
</evidence>
<dbReference type="Proteomes" id="UP000520814">
    <property type="component" value="Unassembled WGS sequence"/>
</dbReference>
<accession>A0A7W9WA87</accession>
<dbReference type="Pfam" id="PF13911">
    <property type="entry name" value="AhpC-TSA_2"/>
    <property type="match status" value="1"/>
</dbReference>
<dbReference type="InterPro" id="IPR032801">
    <property type="entry name" value="PXL2A/B/C"/>
</dbReference>
<dbReference type="SUPFAM" id="SSF52833">
    <property type="entry name" value="Thioredoxin-like"/>
    <property type="match status" value="1"/>
</dbReference>
<dbReference type="GO" id="GO:0047017">
    <property type="term" value="F:prostaglandin F synthase activity"/>
    <property type="evidence" value="ECO:0007669"/>
    <property type="project" value="TreeGrafter"/>
</dbReference>
<sequence>MKARGIEVVLVSFATPELARYWQEATQFPFSMFLDPERRAYSAFGLGSSVLAAWHPKMFWYYFRLLAKGRKLMPIKGDPYQLGGDFLLDTKGSVRLAYPCAEPADRPPLSEILAAVS</sequence>
<name>A0A7W9WA87_ARMRO</name>